<reference evidence="3" key="1">
    <citation type="journal article" date="2019" name="Int. J. Syst. Evol. Microbiol.">
        <title>The Global Catalogue of Microorganisms (GCM) 10K type strain sequencing project: providing services to taxonomists for standard genome sequencing and annotation.</title>
        <authorList>
            <consortium name="The Broad Institute Genomics Platform"/>
            <consortium name="The Broad Institute Genome Sequencing Center for Infectious Disease"/>
            <person name="Wu L."/>
            <person name="Ma J."/>
        </authorList>
    </citation>
    <scope>NUCLEOTIDE SEQUENCE [LARGE SCALE GENOMIC DNA]</scope>
    <source>
        <strain evidence="3">CGMCC 1.16031</strain>
    </source>
</reference>
<dbReference type="Gene3D" id="1.25.40.650">
    <property type="match status" value="1"/>
</dbReference>
<dbReference type="SUPFAM" id="SSF53822">
    <property type="entry name" value="Periplasmic binding protein-like I"/>
    <property type="match status" value="1"/>
</dbReference>
<dbReference type="InterPro" id="IPR028082">
    <property type="entry name" value="Peripla_BP_I"/>
</dbReference>
<dbReference type="PANTHER" id="PTHR38038">
    <property type="entry name" value="PENICILLIN-BINDING PROTEIN ACTIVATOR LPOA"/>
    <property type="match status" value="1"/>
</dbReference>
<organism evidence="2 3">
    <name type="scientific">Pseudobowmanella zhangzhouensis</name>
    <dbReference type="NCBI Taxonomy" id="1537679"/>
    <lineage>
        <taxon>Bacteria</taxon>
        <taxon>Pseudomonadati</taxon>
        <taxon>Pseudomonadota</taxon>
        <taxon>Gammaproteobacteria</taxon>
        <taxon>Alteromonadales</taxon>
        <taxon>Alteromonadaceae</taxon>
    </lineage>
</organism>
<dbReference type="Proteomes" id="UP001596364">
    <property type="component" value="Unassembled WGS sequence"/>
</dbReference>
<keyword evidence="1" id="KW-0472">Membrane</keyword>
<evidence type="ECO:0000256" key="1">
    <source>
        <dbReference type="ARBA" id="ARBA00023136"/>
    </source>
</evidence>
<protein>
    <submittedName>
        <fullName evidence="2">Penicillin-binding protein activator</fullName>
    </submittedName>
</protein>
<evidence type="ECO:0000313" key="2">
    <source>
        <dbReference type="EMBL" id="MFC6438890.1"/>
    </source>
</evidence>
<dbReference type="CDD" id="cd06339">
    <property type="entry name" value="PBP1_YraM_LppC_lipoprotein-like"/>
    <property type="match status" value="1"/>
</dbReference>
<accession>A0ABW1XJD4</accession>
<name>A0ABW1XJD4_9ALTE</name>
<dbReference type="Pfam" id="PF04348">
    <property type="entry name" value="LppC"/>
    <property type="match status" value="1"/>
</dbReference>
<gene>
    <name evidence="2" type="ORF">ACFP85_01815</name>
</gene>
<dbReference type="InterPro" id="IPR007443">
    <property type="entry name" value="LpoA"/>
</dbReference>
<evidence type="ECO:0000313" key="3">
    <source>
        <dbReference type="Proteomes" id="UP001596364"/>
    </source>
</evidence>
<proteinExistence type="predicted"/>
<sequence>MIELQWINGMTLTRISIVSILSTVLLACATGPKPVPRVEQPKVDDTPATATPIAPQDYLQQAKQANNESEKLELLLDAADAWQQTDCNKSLRIIETLRDSLTLATQQGRATLIEAECLYQHDMGQQAIGLLLAHDFDLSLQPRLLTLRAHMAEQENRALDAARLYQQLSHYDVAANQKIWPLLKQLSLKQLEQAALQRGELKAWLQLALITRHFANDALLMASQLQQWRAQYPNHPANLTLPEDLDQALQTQGFKPQHVAVLLPLSGRLQAQGEAIKQGLLAAYFPQSGQRPVIQFFDTNRLPMAEIATQLNEVDFVIGPLLKDNIDALAPLIADKPMLALNRSDAANHDEHYFYALAPEDEGQQLARSLLERGFQHPVLAISSSPALQRMAASFSLHWQLQKDKLPPQVIFDSNKTMQQGMESLLEVDQSNQRIKAIQSMFPGEVHAFHRNRQDVDAIVLFANPEETELLVPIIESSISPFSAIIPVFASSRSFSHDLKANSLRDLHDLSFIDMPWMLPQHGWVGVEQQSEALWPNRQDSLKRLFAMGYDSWQMIPHLRHMAILPELRVKGMTGELALDENQTIHRTLSWGKIQQEKVIKLAME</sequence>
<dbReference type="EMBL" id="JBHSUS010000001">
    <property type="protein sequence ID" value="MFC6438890.1"/>
    <property type="molecule type" value="Genomic_DNA"/>
</dbReference>
<dbReference type="PANTHER" id="PTHR38038:SF1">
    <property type="entry name" value="PENICILLIN-BINDING PROTEIN ACTIVATOR LPOA"/>
    <property type="match status" value="1"/>
</dbReference>
<keyword evidence="3" id="KW-1185">Reference proteome</keyword>
<dbReference type="RefSeq" id="WP_131258995.1">
    <property type="nucleotide sequence ID" value="NZ_JBHSUS010000001.1"/>
</dbReference>
<dbReference type="Gene3D" id="3.40.50.2300">
    <property type="match status" value="2"/>
</dbReference>
<comment type="caution">
    <text evidence="2">The sequence shown here is derived from an EMBL/GenBank/DDBJ whole genome shotgun (WGS) entry which is preliminary data.</text>
</comment>